<name>A0A2J6RYB3_HYAVF</name>
<dbReference type="InterPro" id="IPR050524">
    <property type="entry name" value="APC_YAT"/>
</dbReference>
<keyword evidence="7 9" id="KW-0472">Membrane</keyword>
<proteinExistence type="predicted"/>
<dbReference type="FunFam" id="1.20.1740.10:FF:000017">
    <property type="entry name" value="Amino acid permease"/>
    <property type="match status" value="1"/>
</dbReference>
<dbReference type="AlphaFoldDB" id="A0A2J6RYB3"/>
<dbReference type="InterPro" id="IPR004840">
    <property type="entry name" value="Amino_acid_permease_CS"/>
</dbReference>
<evidence type="ECO:0000313" key="12">
    <source>
        <dbReference type="Proteomes" id="UP000235786"/>
    </source>
</evidence>
<evidence type="ECO:0000256" key="3">
    <source>
        <dbReference type="ARBA" id="ARBA00022475"/>
    </source>
</evidence>
<dbReference type="PANTHER" id="PTHR43341">
    <property type="entry name" value="AMINO ACID PERMEASE"/>
    <property type="match status" value="1"/>
</dbReference>
<keyword evidence="2" id="KW-0813">Transport</keyword>
<organism evidence="11 12">
    <name type="scientific">Hyaloscypha variabilis (strain UAMH 11265 / GT02V1 / F)</name>
    <name type="common">Meliniomyces variabilis</name>
    <dbReference type="NCBI Taxonomy" id="1149755"/>
    <lineage>
        <taxon>Eukaryota</taxon>
        <taxon>Fungi</taxon>
        <taxon>Dikarya</taxon>
        <taxon>Ascomycota</taxon>
        <taxon>Pezizomycotina</taxon>
        <taxon>Leotiomycetes</taxon>
        <taxon>Helotiales</taxon>
        <taxon>Hyaloscyphaceae</taxon>
        <taxon>Hyaloscypha</taxon>
        <taxon>Hyaloscypha variabilis</taxon>
    </lineage>
</organism>
<keyword evidence="3" id="KW-1003">Cell membrane</keyword>
<feature type="transmembrane region" description="Helical" evidence="9">
    <location>
        <begin position="233"/>
        <end position="253"/>
    </location>
</feature>
<feature type="transmembrane region" description="Helical" evidence="9">
    <location>
        <begin position="207"/>
        <end position="227"/>
    </location>
</feature>
<keyword evidence="4 9" id="KW-0812">Transmembrane</keyword>
<dbReference type="GO" id="GO:0015171">
    <property type="term" value="F:amino acid transmembrane transporter activity"/>
    <property type="evidence" value="ECO:0007669"/>
    <property type="project" value="TreeGrafter"/>
</dbReference>
<dbReference type="Proteomes" id="UP000235786">
    <property type="component" value="Unassembled WGS sequence"/>
</dbReference>
<dbReference type="InterPro" id="IPR004762">
    <property type="entry name" value="Amino_acid_permease_fungi"/>
</dbReference>
<sequence length="604" mass="65587">MSTRNPNLDAATPPDHSPSPPPSLHTPEKAHLSSSPDKRSIPVRMFDSFRRDPNQTVTETGEIIDLKLHGHDDSYDIESAINNIAKSPLSRKLEARHLQMIAIGGAIGTGLFVGSGKALADGGPGSLLIAFSIVSLMLYCTIYSLGEMSCMFPIAGSFSAFATRFLDPAWGFAMGFNYALQWMVTLPLEIVAAAITLQYWNSPVSPAVWVTIFLGLIIAINLFGVKGYGEAEFWMALIKVIAIIGFIILGIVLDCGGGPQGGYIGGKYFHNPGAFNDGFKGLCSVFVTAAFAFSGTEMVGLGAAETANPRKSLPKAIKQTFWRVTAFYLISLLLIGLLVPYTDPRLLNGATSEDAKASPFVLAMTNAGIKGLPSVFNVVIMIAVLSVGNSSVYGSSRTLAALAEQHQLPRILAYIDRKGRPLVAILVTCAIGLIAYTSVLSTNAQSQVFNWLLALSGLSAIFTWLTICFCHIRFRAALRLASISPNSLPFTSHLGIYGSWLGFVLNALVFVAQFWVGFSPQGYASMSANALVENFFEVYLAAPIIVVSGIAYKLWFKTRWVRLAEIDLVTGRREDADQVAVLKEADRVERKGWPWWRRGYELLC</sequence>
<evidence type="ECO:0000256" key="9">
    <source>
        <dbReference type="SAM" id="Phobius"/>
    </source>
</evidence>
<feature type="transmembrane region" description="Helical" evidence="9">
    <location>
        <begin position="494"/>
        <end position="518"/>
    </location>
</feature>
<evidence type="ECO:0000256" key="7">
    <source>
        <dbReference type="ARBA" id="ARBA00023136"/>
    </source>
</evidence>
<feature type="transmembrane region" description="Helical" evidence="9">
    <location>
        <begin position="100"/>
        <end position="120"/>
    </location>
</feature>
<feature type="transmembrane region" description="Helical" evidence="9">
    <location>
        <begin position="179"/>
        <end position="200"/>
    </location>
</feature>
<evidence type="ECO:0000256" key="8">
    <source>
        <dbReference type="SAM" id="MobiDB-lite"/>
    </source>
</evidence>
<dbReference type="OrthoDB" id="3900342at2759"/>
<keyword evidence="12" id="KW-1185">Reference proteome</keyword>
<keyword evidence="6 9" id="KW-1133">Transmembrane helix</keyword>
<evidence type="ECO:0000256" key="2">
    <source>
        <dbReference type="ARBA" id="ARBA00022448"/>
    </source>
</evidence>
<dbReference type="GO" id="GO:0005886">
    <property type="term" value="C:plasma membrane"/>
    <property type="evidence" value="ECO:0007669"/>
    <property type="project" value="UniProtKB-SubCell"/>
</dbReference>
<feature type="compositionally biased region" description="Basic and acidic residues" evidence="8">
    <location>
        <begin position="26"/>
        <end position="40"/>
    </location>
</feature>
<dbReference type="PANTHER" id="PTHR43341:SF1">
    <property type="entry name" value="GENERAL AMINO-ACID PERMEASE GAP1"/>
    <property type="match status" value="1"/>
</dbReference>
<feature type="transmembrane region" description="Helical" evidence="9">
    <location>
        <begin position="538"/>
        <end position="556"/>
    </location>
</feature>
<comment type="subcellular location">
    <subcellularLocation>
        <location evidence="1">Cell membrane</location>
        <topology evidence="1">Multi-pass membrane protein</topology>
    </subcellularLocation>
</comment>
<reference evidence="11 12" key="1">
    <citation type="submission" date="2016-04" db="EMBL/GenBank/DDBJ databases">
        <title>A degradative enzymes factory behind the ericoid mycorrhizal symbiosis.</title>
        <authorList>
            <consortium name="DOE Joint Genome Institute"/>
            <person name="Martino E."/>
            <person name="Morin E."/>
            <person name="Grelet G."/>
            <person name="Kuo A."/>
            <person name="Kohler A."/>
            <person name="Daghino S."/>
            <person name="Barry K."/>
            <person name="Choi C."/>
            <person name="Cichocki N."/>
            <person name="Clum A."/>
            <person name="Copeland A."/>
            <person name="Hainaut M."/>
            <person name="Haridas S."/>
            <person name="Labutti K."/>
            <person name="Lindquist E."/>
            <person name="Lipzen A."/>
            <person name="Khouja H.-R."/>
            <person name="Murat C."/>
            <person name="Ohm R."/>
            <person name="Olson A."/>
            <person name="Spatafora J."/>
            <person name="Veneault-Fourrey C."/>
            <person name="Henrissat B."/>
            <person name="Grigoriev I."/>
            <person name="Martin F."/>
            <person name="Perotto S."/>
        </authorList>
    </citation>
    <scope>NUCLEOTIDE SEQUENCE [LARGE SCALE GENOMIC DNA]</scope>
    <source>
        <strain evidence="11 12">F</strain>
    </source>
</reference>
<feature type="compositionally biased region" description="Pro residues" evidence="8">
    <location>
        <begin position="15"/>
        <end position="24"/>
    </location>
</feature>
<feature type="transmembrane region" description="Helical" evidence="9">
    <location>
        <begin position="361"/>
        <end position="387"/>
    </location>
</feature>
<dbReference type="InterPro" id="IPR004841">
    <property type="entry name" value="AA-permease/SLC12A_dom"/>
</dbReference>
<dbReference type="NCBIfam" id="TIGR00913">
    <property type="entry name" value="2A0310"/>
    <property type="match status" value="1"/>
</dbReference>
<evidence type="ECO:0000256" key="1">
    <source>
        <dbReference type="ARBA" id="ARBA00004651"/>
    </source>
</evidence>
<protein>
    <submittedName>
        <fullName evidence="11">Putative amino acid permease</fullName>
    </submittedName>
</protein>
<evidence type="ECO:0000259" key="10">
    <source>
        <dbReference type="Pfam" id="PF00324"/>
    </source>
</evidence>
<keyword evidence="5" id="KW-0029">Amino-acid transport</keyword>
<dbReference type="Pfam" id="PF00324">
    <property type="entry name" value="AA_permease"/>
    <property type="match status" value="1"/>
</dbReference>
<dbReference type="EMBL" id="KZ613942">
    <property type="protein sequence ID" value="PMD43509.1"/>
    <property type="molecule type" value="Genomic_DNA"/>
</dbReference>
<evidence type="ECO:0000256" key="5">
    <source>
        <dbReference type="ARBA" id="ARBA00022970"/>
    </source>
</evidence>
<feature type="domain" description="Amino acid permease/ SLC12A" evidence="10">
    <location>
        <begin position="97"/>
        <end position="559"/>
    </location>
</feature>
<feature type="transmembrane region" description="Helical" evidence="9">
    <location>
        <begin position="320"/>
        <end position="341"/>
    </location>
</feature>
<feature type="transmembrane region" description="Helical" evidence="9">
    <location>
        <begin position="422"/>
        <end position="439"/>
    </location>
</feature>
<evidence type="ECO:0000256" key="4">
    <source>
        <dbReference type="ARBA" id="ARBA00022692"/>
    </source>
</evidence>
<feature type="region of interest" description="Disordered" evidence="8">
    <location>
        <begin position="1"/>
        <end position="42"/>
    </location>
</feature>
<feature type="transmembrane region" description="Helical" evidence="9">
    <location>
        <begin position="126"/>
        <end position="145"/>
    </location>
</feature>
<accession>A0A2J6RYB3</accession>
<dbReference type="STRING" id="1149755.A0A2J6RYB3"/>
<gene>
    <name evidence="11" type="ORF">L207DRAFT_299265</name>
</gene>
<dbReference type="Gene3D" id="1.20.1740.10">
    <property type="entry name" value="Amino acid/polyamine transporter I"/>
    <property type="match status" value="1"/>
</dbReference>
<feature type="transmembrane region" description="Helical" evidence="9">
    <location>
        <begin position="451"/>
        <end position="474"/>
    </location>
</feature>
<evidence type="ECO:0000313" key="11">
    <source>
        <dbReference type="EMBL" id="PMD43509.1"/>
    </source>
</evidence>
<evidence type="ECO:0000256" key="6">
    <source>
        <dbReference type="ARBA" id="ARBA00022989"/>
    </source>
</evidence>
<dbReference type="PROSITE" id="PS00218">
    <property type="entry name" value="AMINO_ACID_PERMEASE_1"/>
    <property type="match status" value="1"/>
</dbReference>